<dbReference type="InParanoid" id="A0A7C8MXU8"/>
<dbReference type="InterPro" id="IPR036736">
    <property type="entry name" value="ACP-like_sf"/>
</dbReference>
<dbReference type="PANTHER" id="PTHR43775">
    <property type="entry name" value="FATTY ACID SYNTHASE"/>
    <property type="match status" value="1"/>
</dbReference>
<evidence type="ECO:0000256" key="4">
    <source>
        <dbReference type="ARBA" id="ARBA00023002"/>
    </source>
</evidence>
<evidence type="ECO:0000256" key="6">
    <source>
        <dbReference type="ARBA" id="ARBA00038879"/>
    </source>
</evidence>
<dbReference type="Gene3D" id="3.40.50.720">
    <property type="entry name" value="NAD(P)-binding Rossmann-like Domain"/>
    <property type="match status" value="1"/>
</dbReference>
<dbReference type="Gene3D" id="3.40.366.10">
    <property type="entry name" value="Malonyl-Coenzyme A Acyl Carrier Protein, domain 2"/>
    <property type="match status" value="1"/>
</dbReference>
<dbReference type="SMART" id="SM00822">
    <property type="entry name" value="PKS_KR"/>
    <property type="match status" value="1"/>
</dbReference>
<dbReference type="SUPFAM" id="SSF47336">
    <property type="entry name" value="ACP-like"/>
    <property type="match status" value="1"/>
</dbReference>
<dbReference type="SMART" id="SM00827">
    <property type="entry name" value="PKS_AT"/>
    <property type="match status" value="1"/>
</dbReference>
<dbReference type="InterPro" id="IPR016039">
    <property type="entry name" value="Thiolase-like"/>
</dbReference>
<dbReference type="GO" id="GO:0006633">
    <property type="term" value="P:fatty acid biosynthetic process"/>
    <property type="evidence" value="ECO:0007669"/>
    <property type="project" value="InterPro"/>
</dbReference>
<organism evidence="12 13">
    <name type="scientific">Xylaria multiplex</name>
    <dbReference type="NCBI Taxonomy" id="323545"/>
    <lineage>
        <taxon>Eukaryota</taxon>
        <taxon>Fungi</taxon>
        <taxon>Dikarya</taxon>
        <taxon>Ascomycota</taxon>
        <taxon>Pezizomycotina</taxon>
        <taxon>Sordariomycetes</taxon>
        <taxon>Xylariomycetidae</taxon>
        <taxon>Xylariales</taxon>
        <taxon>Xylariaceae</taxon>
        <taxon>Xylaria</taxon>
    </lineage>
</organism>
<evidence type="ECO:0000256" key="3">
    <source>
        <dbReference type="ARBA" id="ARBA00022679"/>
    </source>
</evidence>
<protein>
    <recommendedName>
        <fullName evidence="6">6-methylsalicylic acid synthase</fullName>
        <ecNumber evidence="6">2.3.1.165</ecNumber>
    </recommendedName>
</protein>
<evidence type="ECO:0000256" key="5">
    <source>
        <dbReference type="ARBA" id="ARBA00023268"/>
    </source>
</evidence>
<dbReference type="InterPro" id="IPR050091">
    <property type="entry name" value="PKS_NRPS_Biosynth_Enz"/>
</dbReference>
<dbReference type="PROSITE" id="PS00606">
    <property type="entry name" value="KS3_1"/>
    <property type="match status" value="1"/>
</dbReference>
<dbReference type="GO" id="GO:0050641">
    <property type="term" value="F:6-methylsalicylic acid synthase activity"/>
    <property type="evidence" value="ECO:0007669"/>
    <property type="project" value="UniProtKB-EC"/>
</dbReference>
<dbReference type="EC" id="2.3.1.165" evidence="6"/>
<dbReference type="InterPro" id="IPR016035">
    <property type="entry name" value="Acyl_Trfase/lysoPLipase"/>
</dbReference>
<dbReference type="OrthoDB" id="5334845at2759"/>
<dbReference type="InterPro" id="IPR049552">
    <property type="entry name" value="PKS_DH_N"/>
</dbReference>
<dbReference type="Gene3D" id="3.10.129.110">
    <property type="entry name" value="Polyketide synthase dehydratase"/>
    <property type="match status" value="1"/>
</dbReference>
<dbReference type="PROSITE" id="PS52004">
    <property type="entry name" value="KS3_2"/>
    <property type="match status" value="1"/>
</dbReference>
<accession>A0A7C8MXU8</accession>
<dbReference type="SUPFAM" id="SSF52151">
    <property type="entry name" value="FabD/lysophospholipase-like"/>
    <property type="match status" value="1"/>
</dbReference>
<dbReference type="InterPro" id="IPR042104">
    <property type="entry name" value="PKS_dehydratase_sf"/>
</dbReference>
<dbReference type="SUPFAM" id="SSF55048">
    <property type="entry name" value="Probable ACP-binding domain of malonyl-CoA ACP transacylase"/>
    <property type="match status" value="1"/>
</dbReference>
<feature type="domain" description="Ketosynthase family 3 (KS3)" evidence="10">
    <location>
        <begin position="60"/>
        <end position="489"/>
    </location>
</feature>
<evidence type="ECO:0000313" key="13">
    <source>
        <dbReference type="Proteomes" id="UP000481858"/>
    </source>
</evidence>
<dbReference type="Pfam" id="PF00109">
    <property type="entry name" value="ketoacyl-synt"/>
    <property type="match status" value="1"/>
</dbReference>
<evidence type="ECO:0000259" key="10">
    <source>
        <dbReference type="PROSITE" id="PS52004"/>
    </source>
</evidence>
<feature type="active site" description="Proton donor; for dehydratase activity" evidence="7">
    <location>
        <position position="1169"/>
    </location>
</feature>
<dbReference type="GO" id="GO:0004315">
    <property type="term" value="F:3-oxoacyl-[acyl-carrier-protein] synthase activity"/>
    <property type="evidence" value="ECO:0007669"/>
    <property type="project" value="InterPro"/>
</dbReference>
<keyword evidence="4" id="KW-0560">Oxidoreductase</keyword>
<feature type="active site" description="Proton acceptor; for dehydratase activity" evidence="7">
    <location>
        <position position="995"/>
    </location>
</feature>
<dbReference type="SMART" id="SM00825">
    <property type="entry name" value="PKS_KS"/>
    <property type="match status" value="1"/>
</dbReference>
<dbReference type="GO" id="GO:0016491">
    <property type="term" value="F:oxidoreductase activity"/>
    <property type="evidence" value="ECO:0007669"/>
    <property type="project" value="UniProtKB-KW"/>
</dbReference>
<dbReference type="InterPro" id="IPR020806">
    <property type="entry name" value="PKS_PP-bd"/>
</dbReference>
<dbReference type="Pfam" id="PF00698">
    <property type="entry name" value="Acyl_transf_1"/>
    <property type="match status" value="1"/>
</dbReference>
<evidence type="ECO:0000256" key="8">
    <source>
        <dbReference type="SAM" id="MobiDB-lite"/>
    </source>
</evidence>
<dbReference type="CDD" id="cd00833">
    <property type="entry name" value="PKS"/>
    <property type="match status" value="1"/>
</dbReference>
<dbReference type="InterPro" id="IPR014030">
    <property type="entry name" value="Ketoacyl_synth_N"/>
</dbReference>
<evidence type="ECO:0000313" key="12">
    <source>
        <dbReference type="EMBL" id="KAF2972151.1"/>
    </source>
</evidence>
<dbReference type="PANTHER" id="PTHR43775:SF22">
    <property type="entry name" value="SYNTHASE, PUTATIVE (JCVI)-RELATED"/>
    <property type="match status" value="1"/>
</dbReference>
<dbReference type="SMART" id="SM00823">
    <property type="entry name" value="PKS_PP"/>
    <property type="match status" value="1"/>
</dbReference>
<feature type="region of interest" description="C-terminal hotdog fold" evidence="7">
    <location>
        <begin position="1110"/>
        <end position="1259"/>
    </location>
</feature>
<feature type="region of interest" description="Disordered" evidence="8">
    <location>
        <begin position="1"/>
        <end position="32"/>
    </location>
</feature>
<feature type="domain" description="PKS/mFAS DH" evidence="11">
    <location>
        <begin position="963"/>
        <end position="1259"/>
    </location>
</feature>
<dbReference type="Pfam" id="PF22621">
    <property type="entry name" value="CurL-like_PKS_C"/>
    <property type="match status" value="1"/>
</dbReference>
<dbReference type="Pfam" id="PF21089">
    <property type="entry name" value="PKS_DH_N"/>
    <property type="match status" value="1"/>
</dbReference>
<dbReference type="Pfam" id="PF02801">
    <property type="entry name" value="Ketoacyl-synt_C"/>
    <property type="match status" value="1"/>
</dbReference>
<dbReference type="InterPro" id="IPR018201">
    <property type="entry name" value="Ketoacyl_synth_AS"/>
</dbReference>
<evidence type="ECO:0000256" key="1">
    <source>
        <dbReference type="ARBA" id="ARBA00022450"/>
    </source>
</evidence>
<dbReference type="Proteomes" id="UP000481858">
    <property type="component" value="Unassembled WGS sequence"/>
</dbReference>
<feature type="domain" description="Carrier" evidence="9">
    <location>
        <begin position="1841"/>
        <end position="1917"/>
    </location>
</feature>
<dbReference type="Pfam" id="PF08659">
    <property type="entry name" value="KR"/>
    <property type="match status" value="1"/>
</dbReference>
<dbReference type="InterPro" id="IPR001227">
    <property type="entry name" value="Ac_transferase_dom_sf"/>
</dbReference>
<evidence type="ECO:0000256" key="2">
    <source>
        <dbReference type="ARBA" id="ARBA00022553"/>
    </source>
</evidence>
<evidence type="ECO:0000259" key="9">
    <source>
        <dbReference type="PROSITE" id="PS50075"/>
    </source>
</evidence>
<dbReference type="Pfam" id="PF00550">
    <property type="entry name" value="PP-binding"/>
    <property type="match status" value="1"/>
</dbReference>
<proteinExistence type="predicted"/>
<dbReference type="Gene3D" id="3.40.47.10">
    <property type="match status" value="1"/>
</dbReference>
<dbReference type="InterPro" id="IPR014031">
    <property type="entry name" value="Ketoacyl_synth_C"/>
</dbReference>
<keyword evidence="5" id="KW-0511">Multifunctional enzyme</keyword>
<dbReference type="Gene3D" id="1.10.1200.10">
    <property type="entry name" value="ACP-like"/>
    <property type="match status" value="1"/>
</dbReference>
<keyword evidence="2" id="KW-0597">Phosphoprotein</keyword>
<dbReference type="InterPro" id="IPR049900">
    <property type="entry name" value="PKS_mFAS_DH"/>
</dbReference>
<keyword evidence="3" id="KW-0808">Transferase</keyword>
<keyword evidence="1" id="KW-0596">Phosphopantetheine</keyword>
<dbReference type="InterPro" id="IPR016036">
    <property type="entry name" value="Malonyl_transacylase_ACP-bd"/>
</dbReference>
<dbReference type="InterPro" id="IPR009081">
    <property type="entry name" value="PP-bd_ACP"/>
</dbReference>
<evidence type="ECO:0000259" key="11">
    <source>
        <dbReference type="PROSITE" id="PS52019"/>
    </source>
</evidence>
<dbReference type="InterPro" id="IPR014043">
    <property type="entry name" value="Acyl_transferase_dom"/>
</dbReference>
<comment type="caution">
    <text evidence="12">The sequence shown here is derived from an EMBL/GenBank/DDBJ whole genome shotgun (WGS) entry which is preliminary data.</text>
</comment>
<dbReference type="PROSITE" id="PS50075">
    <property type="entry name" value="CARRIER"/>
    <property type="match status" value="1"/>
</dbReference>
<dbReference type="GO" id="GO:0004312">
    <property type="term" value="F:fatty acid synthase activity"/>
    <property type="evidence" value="ECO:0007669"/>
    <property type="project" value="TreeGrafter"/>
</dbReference>
<evidence type="ECO:0000256" key="7">
    <source>
        <dbReference type="PROSITE-ProRule" id="PRU01363"/>
    </source>
</evidence>
<gene>
    <name evidence="12" type="ORF">GQX73_g1381</name>
</gene>
<dbReference type="SUPFAM" id="SSF53901">
    <property type="entry name" value="Thiolase-like"/>
    <property type="match status" value="1"/>
</dbReference>
<dbReference type="Gene3D" id="3.30.70.250">
    <property type="entry name" value="Malonyl-CoA ACP transacylase, ACP-binding"/>
    <property type="match status" value="1"/>
</dbReference>
<sequence length="1922" mass="205748">MDGIKSLLSDTIKTSPSSTASTRSTGSPLVTGLPSAADSLLLTSVDGDSSSENYDDGDNDQDIAIIGMACRVPGGNNSPARLWDYLMNRGDASGDMAAFRWEPYRARHPHNADTLARTTSKGYYVDNIADFDAGFFAVSPREAEQMDPQQRIALEVAWEALEDAGISPQRLSGTDTSVYMGVNSDDYGKLVLEDLPNIGAHMGVGTAYCGIPSRISYLLNLMGPSIAIDAACAASLVAVHQARQAILAGETHLALAGGVNALLGPGLTRVLDEAGAISADGRCRSFDDSASGYGRGEGAGLVVLKRLSQALADGDRIHAVLKGSAVLADGKTLGIMAPNPVAQQMVAEKALKEARVSAESIVYVEAHATSTPIGDPSEMEALARVYGDGARPARAEPCLVGSIKSNIGHLEAGAGVMGLIKAVMVLQKGVVPPQANLYTLNRKIPWETNMLKPCTEPTALPRLHAGMRPRAAVASYGYSGTVSHAILEAAPPSYPIHIHDDTTNEHNEKHETIVNLFLSAPQESRLPAAAASLAHWLETEGADVPLDDVATTLASRRGHHKFRATVTAESKSEAILLLQGLSQGHDGPFISRGSSTGTGVVWVFSGHGSHWPEMGRELFVTEPAFAAVLRQVDPIVRSEIGFSAIEALMSGSFVDRSDQIQVMTFIMHVGLATLLMNRAGPPDAVVGHSLGEAAAAVVVGALQLDEGIRVVCRRARLYQKVMGLGAMLLVSVPVEDEALAAILTDYPDVVVAIDTSPSSCVLSGPKASIETLAKEFVQREIRYFSVRSDIAFHSPMLQELDEPLRKSLSNALCPQPPKITLYSTSSSDPRDPGLCGVEYWTRNMVEPVLLRGAIKAAAADGFRAFVEVSSHPIIAHSITETLSDAGFPDCIVVPTMLRNKPAAKQLMACVGRLHSFGCSVVYTEPSNRSWAVDMPTTQWNHKRYWREVSKLPTVAATHDASSNHLLGSRNDIWGRGEVLFITRLDEKNKPFPGSHPLHGSEIVPAAVLIHTFLVAAKSSGSQDHGGFSLSLKDMSLKVPVSVSPPRDIQILMDNRGQTITIASRLVPQDDEGDGAWLANTTTQMVDDNDDDKAALAKSSINLDETRKRLSNVLPIDFSVSYLAGVGVPDMGFPWRVIDHIANDDEMLARVEANPDGIAGMRSSLTSMLDSATSIASTLFYAKPELRMPTSVGRIIAAPGVVSGEREQDLRVGFVYCKKNLSSASSSPTVADVLVCSQDGEVLVRFEAMAFAPLDGGIGERRQQNAASMCHQIAWTPAILAEIPLEFNHVIFFSAEHDDGGDTEECGQKMRSNASAVGLYRAQLAARGLRSSFVTKTSDLDAAVASQTSPVIVHIAQVANSPDMIKTAASRACQTLISAVKLLFNSSDSRNDGHKTCKLFSLVTREDKEEGKSALHALSCAPLYGLARIIQSEHPEFFGGLLEIKNEEAIFPLGALRHVQGVDVIKVDDDGIPRSAVLRPLVARRTKTRSATESKQRRDDDGDSKKLVHFSPGGTYLITGGLGALGLEVATWMVQRGARRLVLVSRRALPPRSTWLGQSGNDDCTTRPSLAIQRILSLEEQGATVRVVALDISALGADAHLKDALTKLDLPPLKGVVHAAGVLQDQLVSQITTDAFDRVLDPKVAGALNLNAAFPPGTLDFFTLFSSCGQLLGFPGQASYASANAFLDALAEQRRAAGRHQVKNTQISIQAREKVMAILWTSWRGLGMAASTEYIDAELSARGIGDITVDEAFKAWDRIDATLDVHDGDEDGEDDAHGRSVHNAAASVVVLRALELDPHEPVPHPVLRDIAPRRRQAAAVAAAEEGHGKGEKKQMTGQELESHLMSTIRGCVASVLGMSSDEDVDPSVALAEMGMDSVMTVQFRVEMQRSLGGVRMAPTLVWKCPTVNHLVKHFVEELGKGDK</sequence>
<dbReference type="InterPro" id="IPR020841">
    <property type="entry name" value="PKS_Beta-ketoAc_synthase_dom"/>
</dbReference>
<feature type="compositionally biased region" description="Low complexity" evidence="8">
    <location>
        <begin position="14"/>
        <end position="27"/>
    </location>
</feature>
<dbReference type="InterPro" id="IPR013968">
    <property type="entry name" value="PKS_KR"/>
</dbReference>
<feature type="compositionally biased region" description="Basic and acidic residues" evidence="8">
    <location>
        <begin position="1489"/>
        <end position="1505"/>
    </location>
</feature>
<dbReference type="SUPFAM" id="SSF51735">
    <property type="entry name" value="NAD(P)-binding Rossmann-fold domains"/>
    <property type="match status" value="2"/>
</dbReference>
<dbReference type="GO" id="GO:0044550">
    <property type="term" value="P:secondary metabolite biosynthetic process"/>
    <property type="evidence" value="ECO:0007669"/>
    <property type="project" value="TreeGrafter"/>
</dbReference>
<reference evidence="12 13" key="1">
    <citation type="submission" date="2019-12" db="EMBL/GenBank/DDBJ databases">
        <title>Draft genome sequence of the ascomycete Xylaria multiplex DSM 110363.</title>
        <authorList>
            <person name="Buettner E."/>
            <person name="Kellner H."/>
        </authorList>
    </citation>
    <scope>NUCLEOTIDE SEQUENCE [LARGE SCALE GENOMIC DNA]</scope>
    <source>
        <strain evidence="12 13">DSM 110363</strain>
    </source>
</reference>
<feature type="region of interest" description="Disordered" evidence="8">
    <location>
        <begin position="1482"/>
        <end position="1505"/>
    </location>
</feature>
<keyword evidence="13" id="KW-1185">Reference proteome</keyword>
<dbReference type="InterPro" id="IPR057326">
    <property type="entry name" value="KR_dom"/>
</dbReference>
<feature type="region of interest" description="N-terminal hotdog fold" evidence="7">
    <location>
        <begin position="963"/>
        <end position="1091"/>
    </location>
</feature>
<dbReference type="PROSITE" id="PS52019">
    <property type="entry name" value="PKS_MFAS_DH"/>
    <property type="match status" value="1"/>
</dbReference>
<dbReference type="GO" id="GO:0031177">
    <property type="term" value="F:phosphopantetheine binding"/>
    <property type="evidence" value="ECO:0007669"/>
    <property type="project" value="InterPro"/>
</dbReference>
<name>A0A7C8MXU8_9PEZI</name>
<dbReference type="EMBL" id="WUBL01000008">
    <property type="protein sequence ID" value="KAF2972151.1"/>
    <property type="molecule type" value="Genomic_DNA"/>
</dbReference>
<dbReference type="InterPro" id="IPR036291">
    <property type="entry name" value="NAD(P)-bd_dom_sf"/>
</dbReference>